<dbReference type="InterPro" id="IPR002104">
    <property type="entry name" value="Integrase_catalytic"/>
</dbReference>
<dbReference type="AlphaFoldDB" id="C0CPU5"/>
<dbReference type="Pfam" id="PF02899">
    <property type="entry name" value="Phage_int_SAM_1"/>
    <property type="match status" value="1"/>
</dbReference>
<dbReference type="PATRIC" id="fig|476272.21.peg.1028"/>
<keyword evidence="10" id="KW-1185">Reference proteome</keyword>
<dbReference type="InterPro" id="IPR050090">
    <property type="entry name" value="Tyrosine_recombinase_XerCD"/>
</dbReference>
<dbReference type="RefSeq" id="WP_005950640.1">
    <property type="nucleotide sequence ID" value="NZ_CP136423.1"/>
</dbReference>
<evidence type="ECO:0000313" key="9">
    <source>
        <dbReference type="EMBL" id="EEG48265.1"/>
    </source>
</evidence>
<evidence type="ECO:0000256" key="3">
    <source>
        <dbReference type="ARBA" id="ARBA00022908"/>
    </source>
</evidence>
<dbReference type="Gene3D" id="1.10.443.10">
    <property type="entry name" value="Intergrase catalytic core"/>
    <property type="match status" value="1"/>
</dbReference>
<evidence type="ECO:0000256" key="1">
    <source>
        <dbReference type="ARBA" id="ARBA00003283"/>
    </source>
</evidence>
<keyword evidence="5" id="KW-0233">DNA recombination</keyword>
<dbReference type="InterPro" id="IPR010998">
    <property type="entry name" value="Integrase_recombinase_N"/>
</dbReference>
<evidence type="ECO:0008006" key="11">
    <source>
        <dbReference type="Google" id="ProtNLM"/>
    </source>
</evidence>
<feature type="domain" description="Tyr recombinase" evidence="7">
    <location>
        <begin position="100"/>
        <end position="273"/>
    </location>
</feature>
<evidence type="ECO:0000256" key="2">
    <source>
        <dbReference type="ARBA" id="ARBA00008857"/>
    </source>
</evidence>
<evidence type="ECO:0000259" key="8">
    <source>
        <dbReference type="PROSITE" id="PS51900"/>
    </source>
</evidence>
<evidence type="ECO:0000256" key="6">
    <source>
        <dbReference type="PROSITE-ProRule" id="PRU01248"/>
    </source>
</evidence>
<comment type="similarity">
    <text evidence="2">Belongs to the 'phage' integrase family.</text>
</comment>
<name>C0CPU5_BLAHS</name>
<dbReference type="InterPro" id="IPR011010">
    <property type="entry name" value="DNA_brk_join_enz"/>
</dbReference>
<dbReference type="InterPro" id="IPR013762">
    <property type="entry name" value="Integrase-like_cat_sf"/>
</dbReference>
<feature type="domain" description="Core-binding (CB)" evidence="8">
    <location>
        <begin position="4"/>
        <end position="82"/>
    </location>
</feature>
<dbReference type="Pfam" id="PF00589">
    <property type="entry name" value="Phage_integrase"/>
    <property type="match status" value="1"/>
</dbReference>
<dbReference type="PROSITE" id="PS51898">
    <property type="entry name" value="TYR_RECOMBINASE"/>
    <property type="match status" value="1"/>
</dbReference>
<comment type="caution">
    <text evidence="9">The sequence shown here is derived from an EMBL/GenBank/DDBJ whole genome shotgun (WGS) entry which is preliminary data.</text>
</comment>
<proteinExistence type="inferred from homology"/>
<dbReference type="PANTHER" id="PTHR30349:SF89">
    <property type="entry name" value="INTEGRASE_RECOMBINASE"/>
    <property type="match status" value="1"/>
</dbReference>
<evidence type="ECO:0000259" key="7">
    <source>
        <dbReference type="PROSITE" id="PS51898"/>
    </source>
</evidence>
<dbReference type="InterPro" id="IPR044068">
    <property type="entry name" value="CB"/>
</dbReference>
<gene>
    <name evidence="9" type="ORF">RUMHYD_02896</name>
</gene>
<protein>
    <recommendedName>
        <fullName evidence="11">Tyrosine recombinase XerD</fullName>
    </recommendedName>
</protein>
<dbReference type="GO" id="GO:0003677">
    <property type="term" value="F:DNA binding"/>
    <property type="evidence" value="ECO:0007669"/>
    <property type="project" value="UniProtKB-UniRule"/>
</dbReference>
<accession>C0CPU5</accession>
<dbReference type="GO" id="GO:0015074">
    <property type="term" value="P:DNA integration"/>
    <property type="evidence" value="ECO:0007669"/>
    <property type="project" value="UniProtKB-KW"/>
</dbReference>
<evidence type="ECO:0000256" key="4">
    <source>
        <dbReference type="ARBA" id="ARBA00023125"/>
    </source>
</evidence>
<keyword evidence="4 6" id="KW-0238">DNA-binding</keyword>
<dbReference type="Proteomes" id="UP000003100">
    <property type="component" value="Unassembled WGS sequence"/>
</dbReference>
<dbReference type="SUPFAM" id="SSF56349">
    <property type="entry name" value="DNA breaking-rejoining enzymes"/>
    <property type="match status" value="1"/>
</dbReference>
<dbReference type="PROSITE" id="PS51900">
    <property type="entry name" value="CB"/>
    <property type="match status" value="1"/>
</dbReference>
<dbReference type="Gene3D" id="1.10.150.130">
    <property type="match status" value="1"/>
</dbReference>
<evidence type="ECO:0000313" key="10">
    <source>
        <dbReference type="Proteomes" id="UP000003100"/>
    </source>
</evidence>
<comment type="function">
    <text evidence="1">Site-specific tyrosine recombinase, which acts by catalyzing the cutting and rejoining of the recombining DNA molecules.</text>
</comment>
<evidence type="ECO:0000256" key="5">
    <source>
        <dbReference type="ARBA" id="ARBA00023172"/>
    </source>
</evidence>
<keyword evidence="3" id="KW-0229">DNA integration</keyword>
<dbReference type="HOGENOM" id="CLU_027562_9_2_9"/>
<reference evidence="9 10" key="1">
    <citation type="submission" date="2009-01" db="EMBL/GenBank/DDBJ databases">
        <authorList>
            <person name="Fulton L."/>
            <person name="Clifton S."/>
            <person name="Fulton B."/>
            <person name="Xu J."/>
            <person name="Minx P."/>
            <person name="Pepin K.H."/>
            <person name="Johnson M."/>
            <person name="Bhonagiri V."/>
            <person name="Nash W.E."/>
            <person name="Mardis E.R."/>
            <person name="Wilson R.K."/>
        </authorList>
    </citation>
    <scope>NUCLEOTIDE SEQUENCE [LARGE SCALE GENOMIC DNA]</scope>
    <source>
        <strain evidence="10">DSM 10507 / JCM 14656 / S5a33</strain>
    </source>
</reference>
<organism evidence="9 10">
    <name type="scientific">Blautia hydrogenotrophica (strain DSM 10507 / JCM 14656 / S5a33)</name>
    <name type="common">Ruminococcus hydrogenotrophicus</name>
    <dbReference type="NCBI Taxonomy" id="476272"/>
    <lineage>
        <taxon>Bacteria</taxon>
        <taxon>Bacillati</taxon>
        <taxon>Bacillota</taxon>
        <taxon>Clostridia</taxon>
        <taxon>Lachnospirales</taxon>
        <taxon>Lachnospiraceae</taxon>
        <taxon>Blautia</taxon>
    </lineage>
</organism>
<sequence length="279" mass="31650">MGDTVTSVQLDSYLDYLKRQERSLATIKQYQRDIQSFLMYIKKHGFCKESVIQYKEKLRKEYLPASVNVKLAAINGFLNYSGATELKVKQLRIQKKTYCAKEKELSKNEYLCMVNTARSLGQEKLALLLQTICGTGIRVSELSFITAEAVCNGEALIHMKGKTRTVLIPGKLRKVLKRYMGSQKISSGAVFVTRTGRPLDRSNIWKMMKRLCGKAGVETKKVFPHNLRHLFARCFYAADKDIAKLADVLGHSSINTTRIYIKSSGVEHRQRMDALGLVI</sequence>
<dbReference type="eggNOG" id="COG4974">
    <property type="taxonomic scope" value="Bacteria"/>
</dbReference>
<dbReference type="EMBL" id="ACBZ01000158">
    <property type="protein sequence ID" value="EEG48265.1"/>
    <property type="molecule type" value="Genomic_DNA"/>
</dbReference>
<dbReference type="InterPro" id="IPR004107">
    <property type="entry name" value="Integrase_SAM-like_N"/>
</dbReference>
<dbReference type="PANTHER" id="PTHR30349">
    <property type="entry name" value="PHAGE INTEGRASE-RELATED"/>
    <property type="match status" value="1"/>
</dbReference>
<reference evidence="9 10" key="2">
    <citation type="submission" date="2009-02" db="EMBL/GenBank/DDBJ databases">
        <title>Draft genome sequence of Blautia hydrogenotrophica DSM 10507 (Ruminococcus hydrogenotrophicus DSM 10507).</title>
        <authorList>
            <person name="Sudarsanam P."/>
            <person name="Ley R."/>
            <person name="Guruge J."/>
            <person name="Turnbaugh P.J."/>
            <person name="Mahowald M."/>
            <person name="Liep D."/>
            <person name="Gordon J."/>
        </authorList>
    </citation>
    <scope>NUCLEOTIDE SEQUENCE [LARGE SCALE GENOMIC DNA]</scope>
    <source>
        <strain evidence="10">DSM 10507 / JCM 14656 / S5a33</strain>
    </source>
</reference>
<dbReference type="GeneID" id="86822540"/>
<dbReference type="GO" id="GO:0006310">
    <property type="term" value="P:DNA recombination"/>
    <property type="evidence" value="ECO:0007669"/>
    <property type="project" value="UniProtKB-KW"/>
</dbReference>